<feature type="transmembrane region" description="Helical" evidence="1">
    <location>
        <begin position="79"/>
        <end position="96"/>
    </location>
</feature>
<feature type="transmembrane region" description="Helical" evidence="1">
    <location>
        <begin position="45"/>
        <end position="67"/>
    </location>
</feature>
<protein>
    <submittedName>
        <fullName evidence="2">NADH dehydrogenase subunit 6</fullName>
    </submittedName>
</protein>
<name>A0A6B9WGZ4_9ACAR</name>
<evidence type="ECO:0000256" key="1">
    <source>
        <dbReference type="SAM" id="Phobius"/>
    </source>
</evidence>
<dbReference type="AlphaFoldDB" id="A0A6B9WGZ4"/>
<accession>A0A6B9WGZ4</accession>
<gene>
    <name evidence="2" type="primary">nad6</name>
</gene>
<keyword evidence="1" id="KW-0812">Transmembrane</keyword>
<proteinExistence type="predicted"/>
<evidence type="ECO:0000313" key="2">
    <source>
        <dbReference type="EMBL" id="QHQ98534.1"/>
    </source>
</evidence>
<keyword evidence="1" id="KW-0472">Membrane</keyword>
<sequence length="153" mass="18299">MMTIFLNIFIIFFMIFSNPMFQLINMIFIILILSFMMYFYMTWPILMFLFAMISGLLVLFTYIISLIDNKNLNKNINNKLIILFIILIFIFNSFLMKMSNSQQLLPSYFNNWLMEIFKPMNLFAPLFYICYILICLLIVMEIISNSKSTLRSS</sequence>
<reference evidence="2" key="1">
    <citation type="journal article" date="2019" name="Zool. Scr.">
        <title>Mitochondrial genome reorganization characterizes various lineages of mesostigmatid mites (Acari: Parasitiformes).</title>
        <authorList>
            <person name="Li W.-N."/>
            <person name="Shao R."/>
            <person name="Zhang Q."/>
            <person name="Deng W."/>
            <person name="Xue X.-F."/>
        </authorList>
    </citation>
    <scope>NUCLEOTIDE SEQUENCE</scope>
</reference>
<geneLocation type="mitochondrion" evidence="2"/>
<organism evidence="2">
    <name type="scientific">Macrocheles muscaedomesticae</name>
    <dbReference type="NCBI Taxonomy" id="406086"/>
    <lineage>
        <taxon>Eukaryota</taxon>
        <taxon>Metazoa</taxon>
        <taxon>Ecdysozoa</taxon>
        <taxon>Arthropoda</taxon>
        <taxon>Chelicerata</taxon>
        <taxon>Arachnida</taxon>
        <taxon>Acari</taxon>
        <taxon>Parasitiformes</taxon>
        <taxon>Mesostigmata</taxon>
        <taxon>Gamasina</taxon>
        <taxon>Eviphidoidea</taxon>
        <taxon>Macrochelidae</taxon>
        <taxon>Macrocheles</taxon>
    </lineage>
</organism>
<keyword evidence="2" id="KW-0496">Mitochondrion</keyword>
<feature type="transmembrane region" description="Helical" evidence="1">
    <location>
        <begin position="122"/>
        <end position="143"/>
    </location>
</feature>
<feature type="transmembrane region" description="Helical" evidence="1">
    <location>
        <begin position="7"/>
        <end position="39"/>
    </location>
</feature>
<keyword evidence="1" id="KW-1133">Transmembrane helix</keyword>
<dbReference type="EMBL" id="MK270526">
    <property type="protein sequence ID" value="QHQ98534.1"/>
    <property type="molecule type" value="Genomic_DNA"/>
</dbReference>